<name>A0A1I8FGI8_9PLAT</name>
<organism evidence="1 2">
    <name type="scientific">Macrostomum lignano</name>
    <dbReference type="NCBI Taxonomy" id="282301"/>
    <lineage>
        <taxon>Eukaryota</taxon>
        <taxon>Metazoa</taxon>
        <taxon>Spiralia</taxon>
        <taxon>Lophotrochozoa</taxon>
        <taxon>Platyhelminthes</taxon>
        <taxon>Rhabditophora</taxon>
        <taxon>Macrostomorpha</taxon>
        <taxon>Macrostomida</taxon>
        <taxon>Macrostomidae</taxon>
        <taxon>Macrostomum</taxon>
    </lineage>
</organism>
<dbReference type="AlphaFoldDB" id="A0A1I8FGI8"/>
<evidence type="ECO:0000313" key="1">
    <source>
        <dbReference type="Proteomes" id="UP000095280"/>
    </source>
</evidence>
<dbReference type="Proteomes" id="UP000095280">
    <property type="component" value="Unplaced"/>
</dbReference>
<evidence type="ECO:0000313" key="2">
    <source>
        <dbReference type="WBParaSite" id="maker-unitig_34000-snap-gene-0.2-mRNA-1"/>
    </source>
</evidence>
<sequence>VRPHGSDRPFVPLPLPAFRAYASIGLPAQPRRALPSRGPRTILRPAPWLVSLQLLRWTSAADAANAATGVDLFNQTYQRLGVDIPCACRVAEILRDGVCVPRRGLLLFKEDTMLVYFVRLRQRQYMSLRQD</sequence>
<proteinExistence type="predicted"/>
<dbReference type="WBParaSite" id="maker-unitig_34000-snap-gene-0.2-mRNA-1">
    <property type="protein sequence ID" value="maker-unitig_34000-snap-gene-0.2-mRNA-1"/>
    <property type="gene ID" value="maker-unitig_34000-snap-gene-0.2"/>
</dbReference>
<accession>A0A1I8FGI8</accession>
<keyword evidence="1" id="KW-1185">Reference proteome</keyword>
<reference evidence="2" key="1">
    <citation type="submission" date="2016-11" db="UniProtKB">
        <authorList>
            <consortium name="WormBaseParasite"/>
        </authorList>
    </citation>
    <scope>IDENTIFICATION</scope>
</reference>
<protein>
    <submittedName>
        <fullName evidence="2">PH domain-containing protein</fullName>
    </submittedName>
</protein>